<feature type="compositionally biased region" description="Low complexity" evidence="1">
    <location>
        <begin position="267"/>
        <end position="285"/>
    </location>
</feature>
<feature type="region of interest" description="Disordered" evidence="1">
    <location>
        <begin position="84"/>
        <end position="125"/>
    </location>
</feature>
<dbReference type="Proteomes" id="UP000308199">
    <property type="component" value="Unassembled WGS sequence"/>
</dbReference>
<keyword evidence="2" id="KW-0472">Membrane</keyword>
<feature type="compositionally biased region" description="Polar residues" evidence="1">
    <location>
        <begin position="55"/>
        <end position="68"/>
    </location>
</feature>
<organism evidence="3 4">
    <name type="scientific">Phellinidium pouzarii</name>
    <dbReference type="NCBI Taxonomy" id="167371"/>
    <lineage>
        <taxon>Eukaryota</taxon>
        <taxon>Fungi</taxon>
        <taxon>Dikarya</taxon>
        <taxon>Basidiomycota</taxon>
        <taxon>Agaricomycotina</taxon>
        <taxon>Agaricomycetes</taxon>
        <taxon>Hymenochaetales</taxon>
        <taxon>Hymenochaetaceae</taxon>
        <taxon>Phellinidium</taxon>
    </lineage>
</organism>
<feature type="compositionally biased region" description="Polar residues" evidence="1">
    <location>
        <begin position="302"/>
        <end position="333"/>
    </location>
</feature>
<keyword evidence="4" id="KW-1185">Reference proteome</keyword>
<dbReference type="AlphaFoldDB" id="A0A4S4LJS0"/>
<feature type="region of interest" description="Disordered" evidence="1">
    <location>
        <begin position="247"/>
        <end position="345"/>
    </location>
</feature>
<feature type="transmembrane region" description="Helical" evidence="2">
    <location>
        <begin position="629"/>
        <end position="650"/>
    </location>
</feature>
<feature type="region of interest" description="Disordered" evidence="1">
    <location>
        <begin position="151"/>
        <end position="188"/>
    </location>
</feature>
<feature type="compositionally biased region" description="Low complexity" evidence="1">
    <location>
        <begin position="151"/>
        <end position="163"/>
    </location>
</feature>
<keyword evidence="2" id="KW-0812">Transmembrane</keyword>
<dbReference type="OrthoDB" id="5595612at2759"/>
<reference evidence="3 4" key="1">
    <citation type="submission" date="2019-02" db="EMBL/GenBank/DDBJ databases">
        <title>Genome sequencing of the rare red list fungi Phellinidium pouzarii.</title>
        <authorList>
            <person name="Buettner E."/>
            <person name="Kellner H."/>
        </authorList>
    </citation>
    <scope>NUCLEOTIDE SEQUENCE [LARGE SCALE GENOMIC DNA]</scope>
    <source>
        <strain evidence="3 4">DSM 108285</strain>
    </source>
</reference>
<comment type="caution">
    <text evidence="3">The sequence shown here is derived from an EMBL/GenBank/DDBJ whole genome shotgun (WGS) entry which is preliminary data.</text>
</comment>
<sequence length="1191" mass="127503">MSPQPTTSEESQKRPGPHLSVASVDSNASGVADSTISYATDWTVSHFPTPPSEIPTPTQSNFDSPATPGSSIFVEHFAPSVSDYSSSGQLGTLQISSSPSDLPVRVTSKGQDSRSALSDSSSVTERMDIPHVRPLNIRRPGMSIERILSHSTSTTTSTIQSASYRRDVSHPPPVISAVPQRPASPRSLTGASSLFDWSDTGSGISVNTSEERLLSTSFITSLLSQSPEPFPRKRVVDSPSRLAKTVDNDMSALQINRDVASPKRGSVHGTGSGSSHHLHQSVSSSPFDLHSVRKATKLRSHLTPTTDEQSFQKSTEYMENSDASEGQSHSVIRSPSLSSGHEGSSIHPLKFMVPAYHVSYGTQRQPSGRADSTATSNNSMVTAALIPFNPPIHHADTPRSVHHMSRVDAGGTLRESEEDYARLDAVDLDMSHLELPLSPALPSTAGLHYKFADVSTGSDPAGHVLRQSLQRNQSRKSVVSSIISRVSNKSAAQKAKYMTWLRKRPLPQIPPMANPPPEIPDGREIQKAEENIPLPMLAKRAEELQGILTNGRLSARDNQFRYKESSGQDTFLYASDRDTYLQINKTTGSGNARSSQFSRFRGLKEDTNGLTQSSPKNFTIGLKMKKRRLWTIVGCVLVGVILAAAIPIAITSRKKGSGPSVCSGNFTGAACTLDATCECTTSTGTCKPLALSLSLLVPDVNSLFAVNFTASKLSDTVVGVVGPPSGGLCQSQALLIDVEPGLDSASAPNRTRWAQSAILWNLGLSEDVNATTNLQRSVSTAPWNILTVRDGPVKDTTGKFAFDASGFTFDFASQTLAPMGASFEEEGDPSDAQLAEVSETAGKALDRMYSFAVASSNQRKKALTNYWTSVLQQQETNLAVFIEAVRSSPFLIPFDVTSSPGGNALTSLMSNTSTTPFPPPIACYPGLNSTQVARINSLEVLVFNLTAISQSPSEFSISCFPDRPVYGVVDLLQLRLPFPDSRKGVALQAAALSRDATVRTIVYSGEMLSALPGATVLPGVEASATDSREFGASNFLNHVLLNYLSSISNITLAMDLISHVLSSSTPPANNSDLANSLSVLPVLEFAFFGSITPQDIASSVTSFSTQSDSLFFGSNAGQTFRSWALVNASASIAWTESAVSLEICRENATTDSRFESIWKPASELIAEGTTDATDVQDVTTSLNSFNMFSFT</sequence>
<feature type="compositionally biased region" description="Low complexity" evidence="1">
    <location>
        <begin position="113"/>
        <end position="122"/>
    </location>
</feature>
<proteinExistence type="predicted"/>
<evidence type="ECO:0000313" key="4">
    <source>
        <dbReference type="Proteomes" id="UP000308199"/>
    </source>
</evidence>
<evidence type="ECO:0000256" key="1">
    <source>
        <dbReference type="SAM" id="MobiDB-lite"/>
    </source>
</evidence>
<protein>
    <submittedName>
        <fullName evidence="3">Uncharacterized protein</fullName>
    </submittedName>
</protein>
<keyword evidence="2" id="KW-1133">Transmembrane helix</keyword>
<feature type="compositionally biased region" description="Low complexity" evidence="1">
    <location>
        <begin position="334"/>
        <end position="345"/>
    </location>
</feature>
<evidence type="ECO:0000313" key="3">
    <source>
        <dbReference type="EMBL" id="THH10160.1"/>
    </source>
</evidence>
<evidence type="ECO:0000256" key="2">
    <source>
        <dbReference type="SAM" id="Phobius"/>
    </source>
</evidence>
<name>A0A4S4LJS0_9AGAM</name>
<dbReference type="EMBL" id="SGPK01000043">
    <property type="protein sequence ID" value="THH10160.1"/>
    <property type="molecule type" value="Genomic_DNA"/>
</dbReference>
<feature type="region of interest" description="Disordered" evidence="1">
    <location>
        <begin position="44"/>
        <end position="68"/>
    </location>
</feature>
<gene>
    <name evidence="3" type="ORF">EW145_g1529</name>
</gene>
<feature type="compositionally biased region" description="Polar residues" evidence="1">
    <location>
        <begin position="84"/>
        <end position="100"/>
    </location>
</feature>
<feature type="region of interest" description="Disordered" evidence="1">
    <location>
        <begin position="1"/>
        <end position="30"/>
    </location>
</feature>
<accession>A0A4S4LJS0</accession>